<feature type="transmembrane region" description="Helical" evidence="12">
    <location>
        <begin position="251"/>
        <end position="274"/>
    </location>
</feature>
<organism evidence="13 14">
    <name type="scientific">Cryoendolithus antarcticus</name>
    <dbReference type="NCBI Taxonomy" id="1507870"/>
    <lineage>
        <taxon>Eukaryota</taxon>
        <taxon>Fungi</taxon>
        <taxon>Dikarya</taxon>
        <taxon>Ascomycota</taxon>
        <taxon>Pezizomycotina</taxon>
        <taxon>Dothideomycetes</taxon>
        <taxon>Dothideomycetidae</taxon>
        <taxon>Cladosporiales</taxon>
        <taxon>Cladosporiaceae</taxon>
        <taxon>Cryoendolithus</taxon>
    </lineage>
</organism>
<comment type="subcellular location">
    <subcellularLocation>
        <location evidence="1">Membrane</location>
        <topology evidence="1">Multi-pass membrane protein</topology>
    </subcellularLocation>
</comment>
<accession>A0A1V8SG68</accession>
<dbReference type="PRINTS" id="PR00783">
    <property type="entry name" value="MINTRINSICP"/>
</dbReference>
<proteinExistence type="inferred from homology"/>
<feature type="transmembrane region" description="Helical" evidence="12">
    <location>
        <begin position="301"/>
        <end position="321"/>
    </location>
</feature>
<evidence type="ECO:0000256" key="9">
    <source>
        <dbReference type="ARBA" id="ARBA00049405"/>
    </source>
</evidence>
<name>A0A1V8SG68_9PEZI</name>
<comment type="similarity">
    <text evidence="2 10">Belongs to the MIP/aquaporin (TC 1.A.8) family.</text>
</comment>
<evidence type="ECO:0000256" key="4">
    <source>
        <dbReference type="ARBA" id="ARBA00022692"/>
    </source>
</evidence>
<evidence type="ECO:0000256" key="12">
    <source>
        <dbReference type="SAM" id="Phobius"/>
    </source>
</evidence>
<dbReference type="PROSITE" id="PS00221">
    <property type="entry name" value="MIP"/>
    <property type="match status" value="1"/>
</dbReference>
<comment type="catalytic activity">
    <reaction evidence="9">
        <text>glycerol(in) = glycerol(out)</text>
        <dbReference type="Rhea" id="RHEA:29675"/>
        <dbReference type="ChEBI" id="CHEBI:17754"/>
    </reaction>
</comment>
<dbReference type="GO" id="GO:0015250">
    <property type="term" value="F:water channel activity"/>
    <property type="evidence" value="ECO:0007669"/>
    <property type="project" value="TreeGrafter"/>
</dbReference>
<sequence>MDSAHEDMIKSASVPTLPSHIITSHLEHRRAESDSTEATSKPSPFAETGPTINRSKTKDVNAKKKALNSGLRWPRIRRTFREALSEFMGTFILIMFGDGVVAQVVLSGGKNGAYQSISWGWGIGVMLGVYASGISGAHINPAVTFANCLFRKFPWRKFPIYASAQVLGVFCASGVVYANYKSAIDVYEGGPNIRTVPGFSETASAGIFCTYPAAFMTKTGQFFSEFIASTLLMFCIYALKDDNNIGAGALTPLGLFFIIFGIGACFGWETGYAINLARDFGPRLMSYFLGYGHEVWSAGNYYFWVPMISPFFGCAFGGFLYDLLLFTGESPINTPYLGLYRFIPGMRHAYDGMTWREEDMKEEDSAV</sequence>
<evidence type="ECO:0000313" key="13">
    <source>
        <dbReference type="EMBL" id="OQN98027.1"/>
    </source>
</evidence>
<comment type="caution">
    <text evidence="13">The sequence shown here is derived from an EMBL/GenBank/DDBJ whole genome shotgun (WGS) entry which is preliminary data.</text>
</comment>
<feature type="transmembrane region" description="Helical" evidence="12">
    <location>
        <begin position="222"/>
        <end position="239"/>
    </location>
</feature>
<dbReference type="AlphaFoldDB" id="A0A1V8SG68"/>
<evidence type="ECO:0000256" key="8">
    <source>
        <dbReference type="ARBA" id="ARBA00034651"/>
    </source>
</evidence>
<dbReference type="OrthoDB" id="3222at2759"/>
<evidence type="ECO:0000256" key="7">
    <source>
        <dbReference type="ARBA" id="ARBA00023136"/>
    </source>
</evidence>
<dbReference type="CDD" id="cd00333">
    <property type="entry name" value="MIP"/>
    <property type="match status" value="1"/>
</dbReference>
<evidence type="ECO:0000256" key="3">
    <source>
        <dbReference type="ARBA" id="ARBA00022448"/>
    </source>
</evidence>
<dbReference type="FunFam" id="1.20.1080.10:FF:000027">
    <property type="entry name" value="MIP aquaporin"/>
    <property type="match status" value="1"/>
</dbReference>
<evidence type="ECO:0000256" key="10">
    <source>
        <dbReference type="RuleBase" id="RU000477"/>
    </source>
</evidence>
<comment type="catalytic activity">
    <reaction evidence="8">
        <text>H2O(in) = H2O(out)</text>
        <dbReference type="Rhea" id="RHEA:29667"/>
        <dbReference type="ChEBI" id="CHEBI:15377"/>
    </reaction>
</comment>
<dbReference type="STRING" id="1507870.A0A1V8SG68"/>
<dbReference type="GO" id="GO:0005886">
    <property type="term" value="C:plasma membrane"/>
    <property type="evidence" value="ECO:0007669"/>
    <property type="project" value="TreeGrafter"/>
</dbReference>
<dbReference type="InParanoid" id="A0A1V8SG68"/>
<evidence type="ECO:0000256" key="11">
    <source>
        <dbReference type="SAM" id="MobiDB-lite"/>
    </source>
</evidence>
<dbReference type="Proteomes" id="UP000192596">
    <property type="component" value="Unassembled WGS sequence"/>
</dbReference>
<evidence type="ECO:0000256" key="5">
    <source>
        <dbReference type="ARBA" id="ARBA00022737"/>
    </source>
</evidence>
<gene>
    <name evidence="13" type="ORF">B0A48_16333</name>
</gene>
<evidence type="ECO:0000256" key="1">
    <source>
        <dbReference type="ARBA" id="ARBA00004141"/>
    </source>
</evidence>
<keyword evidence="4 10" id="KW-0812">Transmembrane</keyword>
<dbReference type="Pfam" id="PF00230">
    <property type="entry name" value="MIP"/>
    <property type="match status" value="1"/>
</dbReference>
<dbReference type="PANTHER" id="PTHR43829:SF9">
    <property type="entry name" value="AQUAPORIN-9"/>
    <property type="match status" value="1"/>
</dbReference>
<dbReference type="EMBL" id="NAJO01000049">
    <property type="protein sequence ID" value="OQN98027.1"/>
    <property type="molecule type" value="Genomic_DNA"/>
</dbReference>
<dbReference type="PANTHER" id="PTHR43829">
    <property type="entry name" value="AQUAPORIN OR AQUAGLYCEROPORIN RELATED"/>
    <property type="match status" value="1"/>
</dbReference>
<dbReference type="NCBIfam" id="TIGR00861">
    <property type="entry name" value="MIP"/>
    <property type="match status" value="1"/>
</dbReference>
<dbReference type="GO" id="GO:0015254">
    <property type="term" value="F:glycerol channel activity"/>
    <property type="evidence" value="ECO:0007669"/>
    <property type="project" value="TreeGrafter"/>
</dbReference>
<dbReference type="InterPro" id="IPR022357">
    <property type="entry name" value="MIP_CS"/>
</dbReference>
<dbReference type="Gene3D" id="1.20.1080.10">
    <property type="entry name" value="Glycerol uptake facilitator protein"/>
    <property type="match status" value="1"/>
</dbReference>
<evidence type="ECO:0000256" key="2">
    <source>
        <dbReference type="ARBA" id="ARBA00006175"/>
    </source>
</evidence>
<keyword evidence="3 10" id="KW-0813">Transport</keyword>
<keyword evidence="5" id="KW-0677">Repeat</keyword>
<dbReference type="SUPFAM" id="SSF81338">
    <property type="entry name" value="Aquaporin-like"/>
    <property type="match status" value="1"/>
</dbReference>
<protein>
    <recommendedName>
        <fullName evidence="15">Aquaporin</fullName>
    </recommendedName>
</protein>
<reference evidence="14" key="1">
    <citation type="submission" date="2017-03" db="EMBL/GenBank/DDBJ databases">
        <title>Genomes of endolithic fungi from Antarctica.</title>
        <authorList>
            <person name="Coleine C."/>
            <person name="Masonjones S."/>
            <person name="Stajich J.E."/>
        </authorList>
    </citation>
    <scope>NUCLEOTIDE SEQUENCE [LARGE SCALE GENOMIC DNA]</scope>
    <source>
        <strain evidence="14">CCFEE 5527</strain>
    </source>
</reference>
<keyword evidence="6 12" id="KW-1133">Transmembrane helix</keyword>
<dbReference type="InterPro" id="IPR050363">
    <property type="entry name" value="MIP/Aquaporin"/>
</dbReference>
<dbReference type="InterPro" id="IPR000425">
    <property type="entry name" value="MIP"/>
</dbReference>
<feature type="transmembrane region" description="Helical" evidence="12">
    <location>
        <begin position="118"/>
        <end position="139"/>
    </location>
</feature>
<evidence type="ECO:0008006" key="15">
    <source>
        <dbReference type="Google" id="ProtNLM"/>
    </source>
</evidence>
<keyword evidence="14" id="KW-1185">Reference proteome</keyword>
<feature type="region of interest" description="Disordered" evidence="11">
    <location>
        <begin position="27"/>
        <end position="59"/>
    </location>
</feature>
<evidence type="ECO:0000313" key="14">
    <source>
        <dbReference type="Proteomes" id="UP000192596"/>
    </source>
</evidence>
<dbReference type="InterPro" id="IPR023271">
    <property type="entry name" value="Aquaporin-like"/>
</dbReference>
<feature type="transmembrane region" description="Helical" evidence="12">
    <location>
        <begin position="160"/>
        <end position="180"/>
    </location>
</feature>
<evidence type="ECO:0000256" key="6">
    <source>
        <dbReference type="ARBA" id="ARBA00022989"/>
    </source>
</evidence>
<feature type="transmembrane region" description="Helical" evidence="12">
    <location>
        <begin position="87"/>
        <end position="106"/>
    </location>
</feature>
<keyword evidence="7 12" id="KW-0472">Membrane</keyword>